<feature type="transmembrane region" description="Helical" evidence="10">
    <location>
        <begin position="61"/>
        <end position="80"/>
    </location>
</feature>
<evidence type="ECO:0000313" key="12">
    <source>
        <dbReference type="EMBL" id="KAH8703179.1"/>
    </source>
</evidence>
<protein>
    <submittedName>
        <fullName evidence="12">Triose-phosphate transporter family-domain-containing protein</fullName>
    </submittedName>
</protein>
<accession>A0AAD4L285</accession>
<evidence type="ECO:0000256" key="5">
    <source>
        <dbReference type="ARBA" id="ARBA00022692"/>
    </source>
</evidence>
<organism evidence="12 13">
    <name type="scientific">Talaromyces proteolyticus</name>
    <dbReference type="NCBI Taxonomy" id="1131652"/>
    <lineage>
        <taxon>Eukaryota</taxon>
        <taxon>Fungi</taxon>
        <taxon>Dikarya</taxon>
        <taxon>Ascomycota</taxon>
        <taxon>Pezizomycotina</taxon>
        <taxon>Eurotiomycetes</taxon>
        <taxon>Eurotiomycetidae</taxon>
        <taxon>Eurotiales</taxon>
        <taxon>Trichocomaceae</taxon>
        <taxon>Talaromyces</taxon>
        <taxon>Talaromyces sect. Bacilispori</taxon>
    </lineage>
</organism>
<dbReference type="EMBL" id="JAJTJA010000002">
    <property type="protein sequence ID" value="KAH8703179.1"/>
    <property type="molecule type" value="Genomic_DNA"/>
</dbReference>
<feature type="transmembrane region" description="Helical" evidence="10">
    <location>
        <begin position="278"/>
        <end position="298"/>
    </location>
</feature>
<dbReference type="GeneID" id="70252914"/>
<comment type="subunit">
    <text evidence="4">Homooligomer.</text>
</comment>
<dbReference type="GO" id="GO:0005789">
    <property type="term" value="C:endoplasmic reticulum membrane"/>
    <property type="evidence" value="ECO:0007669"/>
    <property type="project" value="UniProtKB-SubCell"/>
</dbReference>
<name>A0AAD4L285_9EURO</name>
<keyword evidence="8 10" id="KW-0472">Membrane</keyword>
<dbReference type="Proteomes" id="UP001201262">
    <property type="component" value="Unassembled WGS sequence"/>
</dbReference>
<keyword evidence="6" id="KW-0256">Endoplasmic reticulum</keyword>
<dbReference type="SUPFAM" id="SSF103481">
    <property type="entry name" value="Multidrug resistance efflux transporter EmrE"/>
    <property type="match status" value="1"/>
</dbReference>
<sequence>MGASNDEEESARLDPSLPTSEKSIPERRGLHPIFFIVAWIVLSSGLILFNKQILGHTKFSFPIFLTTWHLVFATIMTQILARYTNLLDGRRRVKMTGRVYLRAIVPIGVFFSLSLICGNVTYLYLSVPFIQMLKATTPVVILLFSWVFKLEPINLKQFGNVCIIVLGVMVSCFGEVDFILIGVLFQIGGIVFEAIRLVMVQRLLSSDEFKMDPLVSLYYFAPACALMNGAVALAVELPRMKLADIQDVGVGVLIANALVAFLLNISVVFLISKTSSLVMRLCGILKDILIVISSMILWHNPVTALQGGGYGISLLGLVYYMLGYDRIVGYASRAGGAIGAYHSKNRVISVLILMLVGFVVVLFLTAILAINYAPEKVDQLKSWIYYTTTGDDTS</sequence>
<dbReference type="InterPro" id="IPR004853">
    <property type="entry name" value="Sugar_P_trans_dom"/>
</dbReference>
<evidence type="ECO:0000256" key="4">
    <source>
        <dbReference type="ARBA" id="ARBA00011182"/>
    </source>
</evidence>
<feature type="transmembrane region" description="Helical" evidence="10">
    <location>
        <begin position="160"/>
        <end position="181"/>
    </location>
</feature>
<feature type="transmembrane region" description="Helical" evidence="10">
    <location>
        <begin position="304"/>
        <end position="322"/>
    </location>
</feature>
<dbReference type="InterPro" id="IPR037185">
    <property type="entry name" value="EmrE-like"/>
</dbReference>
<keyword evidence="13" id="KW-1185">Reference proteome</keyword>
<evidence type="ECO:0000256" key="3">
    <source>
        <dbReference type="ARBA" id="ARBA00010425"/>
    </source>
</evidence>
<dbReference type="PANTHER" id="PTHR11132">
    <property type="entry name" value="SOLUTE CARRIER FAMILY 35"/>
    <property type="match status" value="1"/>
</dbReference>
<feature type="domain" description="Sugar phosphate transporter" evidence="11">
    <location>
        <begin position="35"/>
        <end position="320"/>
    </location>
</feature>
<evidence type="ECO:0000259" key="11">
    <source>
        <dbReference type="Pfam" id="PF03151"/>
    </source>
</evidence>
<keyword evidence="7 10" id="KW-1133">Transmembrane helix</keyword>
<dbReference type="InterPro" id="IPR050186">
    <property type="entry name" value="TPT_transporter"/>
</dbReference>
<evidence type="ECO:0000256" key="1">
    <source>
        <dbReference type="ARBA" id="ARBA00003420"/>
    </source>
</evidence>
<feature type="transmembrane region" description="Helical" evidence="10">
    <location>
        <begin position="30"/>
        <end position="49"/>
    </location>
</feature>
<keyword evidence="5 10" id="KW-0812">Transmembrane</keyword>
<dbReference type="AlphaFoldDB" id="A0AAD4L285"/>
<gene>
    <name evidence="12" type="ORF">BGW36DRAFT_83701</name>
</gene>
<evidence type="ECO:0000256" key="10">
    <source>
        <dbReference type="SAM" id="Phobius"/>
    </source>
</evidence>
<dbReference type="RefSeq" id="XP_046076197.1">
    <property type="nucleotide sequence ID" value="XM_046222628.1"/>
</dbReference>
<comment type="function">
    <text evidence="1">Involved in the import of GDP-mannose from the cytoplasm into the Golgi lumen.</text>
</comment>
<feature type="region of interest" description="Disordered" evidence="9">
    <location>
        <begin position="1"/>
        <end position="23"/>
    </location>
</feature>
<reference evidence="12" key="1">
    <citation type="submission" date="2021-12" db="EMBL/GenBank/DDBJ databases">
        <title>Convergent genome expansion in fungi linked to evolution of root-endophyte symbiosis.</title>
        <authorList>
            <consortium name="DOE Joint Genome Institute"/>
            <person name="Ke Y.-H."/>
            <person name="Bonito G."/>
            <person name="Liao H.-L."/>
            <person name="Looney B."/>
            <person name="Rojas-Flechas A."/>
            <person name="Nash J."/>
            <person name="Hameed K."/>
            <person name="Schadt C."/>
            <person name="Martin F."/>
            <person name="Crous P.W."/>
            <person name="Miettinen O."/>
            <person name="Magnuson J.K."/>
            <person name="Labbe J."/>
            <person name="Jacobson D."/>
            <person name="Doktycz M.J."/>
            <person name="Veneault-Fourrey C."/>
            <person name="Kuo A."/>
            <person name="Mondo S."/>
            <person name="Calhoun S."/>
            <person name="Riley R."/>
            <person name="Ohm R."/>
            <person name="LaButti K."/>
            <person name="Andreopoulos B."/>
            <person name="Pangilinan J."/>
            <person name="Nolan M."/>
            <person name="Tritt A."/>
            <person name="Clum A."/>
            <person name="Lipzen A."/>
            <person name="Daum C."/>
            <person name="Barry K."/>
            <person name="Grigoriev I.V."/>
            <person name="Vilgalys R."/>
        </authorList>
    </citation>
    <scope>NUCLEOTIDE SEQUENCE</scope>
    <source>
        <strain evidence="12">PMI_201</strain>
    </source>
</reference>
<comment type="subcellular location">
    <subcellularLocation>
        <location evidence="2">Endoplasmic reticulum membrane</location>
        <topology evidence="2">Multi-pass membrane protein</topology>
    </subcellularLocation>
</comment>
<feature type="transmembrane region" description="Helical" evidence="10">
    <location>
        <begin position="350"/>
        <end position="373"/>
    </location>
</feature>
<feature type="transmembrane region" description="Helical" evidence="10">
    <location>
        <begin position="100"/>
        <end position="123"/>
    </location>
</feature>
<evidence type="ECO:0000256" key="6">
    <source>
        <dbReference type="ARBA" id="ARBA00022824"/>
    </source>
</evidence>
<feature type="transmembrane region" description="Helical" evidence="10">
    <location>
        <begin position="217"/>
        <end position="237"/>
    </location>
</feature>
<feature type="transmembrane region" description="Helical" evidence="10">
    <location>
        <begin position="249"/>
        <end position="271"/>
    </location>
</feature>
<dbReference type="Pfam" id="PF03151">
    <property type="entry name" value="TPT"/>
    <property type="match status" value="1"/>
</dbReference>
<evidence type="ECO:0000256" key="7">
    <source>
        <dbReference type="ARBA" id="ARBA00022989"/>
    </source>
</evidence>
<feature type="transmembrane region" description="Helical" evidence="10">
    <location>
        <begin position="129"/>
        <end position="148"/>
    </location>
</feature>
<comment type="similarity">
    <text evidence="3">Belongs to the TPT transporter family. SLC35D subfamily.</text>
</comment>
<evidence type="ECO:0000256" key="8">
    <source>
        <dbReference type="ARBA" id="ARBA00023136"/>
    </source>
</evidence>
<proteinExistence type="inferred from homology"/>
<evidence type="ECO:0000256" key="2">
    <source>
        <dbReference type="ARBA" id="ARBA00004477"/>
    </source>
</evidence>
<evidence type="ECO:0000256" key="9">
    <source>
        <dbReference type="SAM" id="MobiDB-lite"/>
    </source>
</evidence>
<feature type="transmembrane region" description="Helical" evidence="10">
    <location>
        <begin position="187"/>
        <end position="205"/>
    </location>
</feature>
<comment type="caution">
    <text evidence="12">The sequence shown here is derived from an EMBL/GenBank/DDBJ whole genome shotgun (WGS) entry which is preliminary data.</text>
</comment>
<evidence type="ECO:0000313" key="13">
    <source>
        <dbReference type="Proteomes" id="UP001201262"/>
    </source>
</evidence>